<protein>
    <submittedName>
        <fullName evidence="1">Uncharacterized protein</fullName>
    </submittedName>
</protein>
<feature type="non-terminal residue" evidence="1">
    <location>
        <position position="1"/>
    </location>
</feature>
<organism evidence="1 2">
    <name type="scientific">Gossypium schwendimanii</name>
    <name type="common">Cotton</name>
    <dbReference type="NCBI Taxonomy" id="34291"/>
    <lineage>
        <taxon>Eukaryota</taxon>
        <taxon>Viridiplantae</taxon>
        <taxon>Streptophyta</taxon>
        <taxon>Embryophyta</taxon>
        <taxon>Tracheophyta</taxon>
        <taxon>Spermatophyta</taxon>
        <taxon>Magnoliopsida</taxon>
        <taxon>eudicotyledons</taxon>
        <taxon>Gunneridae</taxon>
        <taxon>Pentapetalae</taxon>
        <taxon>rosids</taxon>
        <taxon>malvids</taxon>
        <taxon>Malvales</taxon>
        <taxon>Malvaceae</taxon>
        <taxon>Malvoideae</taxon>
        <taxon>Gossypium</taxon>
    </lineage>
</organism>
<sequence>KDSWIPGIGPFNTHIPTYYNLNVDCTLKDLVTSDAIWNLDMFRIWFPNEVINHIVSIPPPYLDSGSDKVF</sequence>
<reference evidence="1 2" key="1">
    <citation type="journal article" date="2019" name="Genome Biol. Evol.">
        <title>Insights into the evolution of the New World diploid cottons (Gossypium, subgenus Houzingenia) based on genome sequencing.</title>
        <authorList>
            <person name="Grover C.E."/>
            <person name="Arick M.A. 2nd"/>
            <person name="Thrash A."/>
            <person name="Conover J.L."/>
            <person name="Sanders W.S."/>
            <person name="Peterson D.G."/>
            <person name="Frelichowski J.E."/>
            <person name="Scheffler J.A."/>
            <person name="Scheffler B.E."/>
            <person name="Wendel J.F."/>
        </authorList>
    </citation>
    <scope>NUCLEOTIDE SEQUENCE [LARGE SCALE GENOMIC DNA]</scope>
    <source>
        <strain evidence="1">1</strain>
        <tissue evidence="1">Leaf</tissue>
    </source>
</reference>
<dbReference type="AlphaFoldDB" id="A0A7J9M1Q3"/>
<dbReference type="OrthoDB" id="1000431at2759"/>
<name>A0A7J9M1Q3_GOSSC</name>
<accession>A0A7J9M1Q3</accession>
<gene>
    <name evidence="1" type="ORF">Goshw_005533</name>
</gene>
<dbReference type="EMBL" id="JABFAF010000009">
    <property type="protein sequence ID" value="MBA0864726.1"/>
    <property type="molecule type" value="Genomic_DNA"/>
</dbReference>
<evidence type="ECO:0000313" key="1">
    <source>
        <dbReference type="EMBL" id="MBA0864726.1"/>
    </source>
</evidence>
<comment type="caution">
    <text evidence="1">The sequence shown here is derived from an EMBL/GenBank/DDBJ whole genome shotgun (WGS) entry which is preliminary data.</text>
</comment>
<dbReference type="Proteomes" id="UP000593576">
    <property type="component" value="Unassembled WGS sequence"/>
</dbReference>
<evidence type="ECO:0000313" key="2">
    <source>
        <dbReference type="Proteomes" id="UP000593576"/>
    </source>
</evidence>
<keyword evidence="2" id="KW-1185">Reference proteome</keyword>
<proteinExistence type="predicted"/>